<feature type="region of interest" description="Disordered" evidence="1">
    <location>
        <begin position="371"/>
        <end position="401"/>
    </location>
</feature>
<dbReference type="EMBL" id="KV001335">
    <property type="protein sequence ID" value="KZV39068.1"/>
    <property type="molecule type" value="Genomic_DNA"/>
</dbReference>
<sequence>MVGARHELPARYSIKRPMNVIDLCFLIVLIVSRPLFLFFRCLAGRRDPDPPRLPIKDWSRREDIQTGTTMGRLRWTGRRYLAGTVRGRPSWFSSLLSVLQGTPSWFIGLEQEQHEDQAQAKQDIPPIKISPVTIVESGLACSAVMTYALLVTSCFDRAVLIYVSLRTTLVAAALTSSTLTRMVPLTIGANWPIFCGGNYTDRLGLKDAGIDQLNFHSVQLDYLELLQMGNTDPNKTKAGKEVRGQASVRRAIKAAAKFTTSKKIDMFMLQLLRAAQSYLNSTNSTSLIELEMEETHGQRNRFLLLRNLRQKVPGSLICSKSQELTQLKHKSEPAFSKTYGQNTTQVPFSYAETPAANSSRLKTAICWSRENSQNDDASTKSNDATSQRFRTSAPADQQQLSQRNYYQQQGIRHAYVTTSIDSSRDKDSTHLLISFTNASAESNSQRSKMLTNTRHYFVQSHATRDVCQQQLQIRNLKPAALIASR</sequence>
<protein>
    <submittedName>
        <fullName evidence="3">Uncharacterized protein</fullName>
    </submittedName>
</protein>
<dbReference type="Proteomes" id="UP000250235">
    <property type="component" value="Unassembled WGS sequence"/>
</dbReference>
<organism evidence="3 4">
    <name type="scientific">Dorcoceras hygrometricum</name>
    <dbReference type="NCBI Taxonomy" id="472368"/>
    <lineage>
        <taxon>Eukaryota</taxon>
        <taxon>Viridiplantae</taxon>
        <taxon>Streptophyta</taxon>
        <taxon>Embryophyta</taxon>
        <taxon>Tracheophyta</taxon>
        <taxon>Spermatophyta</taxon>
        <taxon>Magnoliopsida</taxon>
        <taxon>eudicotyledons</taxon>
        <taxon>Gunneridae</taxon>
        <taxon>Pentapetalae</taxon>
        <taxon>asterids</taxon>
        <taxon>lamiids</taxon>
        <taxon>Lamiales</taxon>
        <taxon>Gesneriaceae</taxon>
        <taxon>Didymocarpoideae</taxon>
        <taxon>Trichosporeae</taxon>
        <taxon>Loxocarpinae</taxon>
        <taxon>Dorcoceras</taxon>
    </lineage>
</organism>
<evidence type="ECO:0000313" key="4">
    <source>
        <dbReference type="Proteomes" id="UP000250235"/>
    </source>
</evidence>
<evidence type="ECO:0000256" key="1">
    <source>
        <dbReference type="SAM" id="MobiDB-lite"/>
    </source>
</evidence>
<reference evidence="3 4" key="1">
    <citation type="journal article" date="2015" name="Proc. Natl. Acad. Sci. U.S.A.">
        <title>The resurrection genome of Boea hygrometrica: A blueprint for survival of dehydration.</title>
        <authorList>
            <person name="Xiao L."/>
            <person name="Yang G."/>
            <person name="Zhang L."/>
            <person name="Yang X."/>
            <person name="Zhao S."/>
            <person name="Ji Z."/>
            <person name="Zhou Q."/>
            <person name="Hu M."/>
            <person name="Wang Y."/>
            <person name="Chen M."/>
            <person name="Xu Y."/>
            <person name="Jin H."/>
            <person name="Xiao X."/>
            <person name="Hu G."/>
            <person name="Bao F."/>
            <person name="Hu Y."/>
            <person name="Wan P."/>
            <person name="Li L."/>
            <person name="Deng X."/>
            <person name="Kuang T."/>
            <person name="Xiang C."/>
            <person name="Zhu J.K."/>
            <person name="Oliver M.J."/>
            <person name="He Y."/>
        </authorList>
    </citation>
    <scope>NUCLEOTIDE SEQUENCE [LARGE SCALE GENOMIC DNA]</scope>
    <source>
        <strain evidence="4">cv. XS01</strain>
    </source>
</reference>
<feature type="compositionally biased region" description="Polar residues" evidence="1">
    <location>
        <begin position="371"/>
        <end position="396"/>
    </location>
</feature>
<feature type="transmembrane region" description="Helical" evidence="2">
    <location>
        <begin position="20"/>
        <end position="39"/>
    </location>
</feature>
<keyword evidence="2" id="KW-0472">Membrane</keyword>
<keyword evidence="2" id="KW-1133">Transmembrane helix</keyword>
<gene>
    <name evidence="3" type="ORF">F511_35321</name>
</gene>
<name>A0A2Z7BZN4_9LAMI</name>
<evidence type="ECO:0000256" key="2">
    <source>
        <dbReference type="SAM" id="Phobius"/>
    </source>
</evidence>
<dbReference type="AlphaFoldDB" id="A0A2Z7BZN4"/>
<proteinExistence type="predicted"/>
<accession>A0A2Z7BZN4</accession>
<keyword evidence="2" id="KW-0812">Transmembrane</keyword>
<keyword evidence="4" id="KW-1185">Reference proteome</keyword>
<evidence type="ECO:0000313" key="3">
    <source>
        <dbReference type="EMBL" id="KZV39068.1"/>
    </source>
</evidence>